<protein>
    <submittedName>
        <fullName evidence="1">Uncharacterized protein</fullName>
    </submittedName>
</protein>
<keyword evidence="2" id="KW-1185">Reference proteome</keyword>
<dbReference type="AlphaFoldDB" id="A0A401X9A6"/>
<reference evidence="1 2" key="1">
    <citation type="submission" date="2016-06" db="EMBL/GenBank/DDBJ databases">
        <title>Acetobacter pasteurianus NBRC 3278 whole genome sequencing project.</title>
        <authorList>
            <person name="Matsutani M."/>
            <person name="Shiwa Y."/>
            <person name="Okamoto-Kainuma A."/>
            <person name="Ishikawa M."/>
            <person name="Koizumi Y."/>
            <person name="Yoshikawa H."/>
            <person name="Yakushi T."/>
            <person name="Matsushita K."/>
        </authorList>
    </citation>
    <scope>NUCLEOTIDE SEQUENCE [LARGE SCALE GENOMIC DNA]</scope>
    <source>
        <strain evidence="1 2">NBRC 3278</strain>
    </source>
</reference>
<comment type="caution">
    <text evidence="1">The sequence shown here is derived from an EMBL/GenBank/DDBJ whole genome shotgun (WGS) entry which is preliminary data.</text>
</comment>
<evidence type="ECO:0000313" key="1">
    <source>
        <dbReference type="EMBL" id="GCD64414.1"/>
    </source>
</evidence>
<evidence type="ECO:0000313" key="2">
    <source>
        <dbReference type="Proteomes" id="UP000287385"/>
    </source>
</evidence>
<accession>A0A401X9A6</accession>
<name>A0A401X9A6_ACEPA</name>
<dbReference type="Proteomes" id="UP000287385">
    <property type="component" value="Unassembled WGS sequence"/>
</dbReference>
<dbReference type="EMBL" id="BDEV01000223">
    <property type="protein sequence ID" value="GCD64414.1"/>
    <property type="molecule type" value="Genomic_DNA"/>
</dbReference>
<sequence length="153" mass="16106">MGVFSVKQCCGISKVNGAFDLIAPQVAENRRFFEKLIKSLNMAQRGGARPGAGRKKGGVSEFKAVGRKVSSRVAGKLADARSTPLEIMARVMAGDTSVTEMQFEAAKAAAPYIHPKLSAVQMNATVRRSVADMSDEELAALATDEGGEGESAS</sequence>
<organism evidence="1 2">
    <name type="scientific">Acetobacter pasteurianus NBRC 3278</name>
    <dbReference type="NCBI Taxonomy" id="1226660"/>
    <lineage>
        <taxon>Bacteria</taxon>
        <taxon>Pseudomonadati</taxon>
        <taxon>Pseudomonadota</taxon>
        <taxon>Alphaproteobacteria</taxon>
        <taxon>Acetobacterales</taxon>
        <taxon>Acetobacteraceae</taxon>
        <taxon>Acetobacter</taxon>
    </lineage>
</organism>
<proteinExistence type="predicted"/>
<gene>
    <name evidence="1" type="ORF">NBRC3278_3507</name>
</gene>